<keyword evidence="1" id="KW-0328">Glycosyltransferase</keyword>
<proteinExistence type="predicted"/>
<protein>
    <recommendedName>
        <fullName evidence="5">Glycosyl transferase</fullName>
    </recommendedName>
</protein>
<organism evidence="3 4">
    <name type="scientific">Nocardia ninae NBRC 108245</name>
    <dbReference type="NCBI Taxonomy" id="1210091"/>
    <lineage>
        <taxon>Bacteria</taxon>
        <taxon>Bacillati</taxon>
        <taxon>Actinomycetota</taxon>
        <taxon>Actinomycetes</taxon>
        <taxon>Mycobacteriales</taxon>
        <taxon>Nocardiaceae</taxon>
        <taxon>Nocardia</taxon>
    </lineage>
</organism>
<dbReference type="Proteomes" id="UP000321424">
    <property type="component" value="Unassembled WGS sequence"/>
</dbReference>
<reference evidence="3 4" key="1">
    <citation type="submission" date="2019-07" db="EMBL/GenBank/DDBJ databases">
        <title>Whole genome shotgun sequence of Nocardia ninae NBRC 108245.</title>
        <authorList>
            <person name="Hosoyama A."/>
            <person name="Uohara A."/>
            <person name="Ohji S."/>
            <person name="Ichikawa N."/>
        </authorList>
    </citation>
    <scope>NUCLEOTIDE SEQUENCE [LARGE SCALE GENOMIC DNA]</scope>
    <source>
        <strain evidence="3 4">NBRC 108245</strain>
    </source>
</reference>
<dbReference type="GO" id="GO:0016757">
    <property type="term" value="F:glycosyltransferase activity"/>
    <property type="evidence" value="ECO:0007669"/>
    <property type="project" value="UniProtKB-KW"/>
</dbReference>
<keyword evidence="2" id="KW-0808">Transferase</keyword>
<accession>A0A511MTB0</accession>
<comment type="caution">
    <text evidence="3">The sequence shown here is derived from an EMBL/GenBank/DDBJ whole genome shotgun (WGS) entry which is preliminary data.</text>
</comment>
<evidence type="ECO:0008006" key="5">
    <source>
        <dbReference type="Google" id="ProtNLM"/>
    </source>
</evidence>
<dbReference type="EMBL" id="BJXA01000116">
    <property type="protein sequence ID" value="GEM43819.1"/>
    <property type="molecule type" value="Genomic_DNA"/>
</dbReference>
<gene>
    <name evidence="3" type="ORF">NN4_83380</name>
</gene>
<dbReference type="PANTHER" id="PTHR12526">
    <property type="entry name" value="GLYCOSYLTRANSFERASE"/>
    <property type="match status" value="1"/>
</dbReference>
<evidence type="ECO:0000256" key="2">
    <source>
        <dbReference type="ARBA" id="ARBA00022679"/>
    </source>
</evidence>
<evidence type="ECO:0000313" key="4">
    <source>
        <dbReference type="Proteomes" id="UP000321424"/>
    </source>
</evidence>
<dbReference type="SUPFAM" id="SSF53756">
    <property type="entry name" value="UDP-Glycosyltransferase/glycogen phosphorylase"/>
    <property type="match status" value="1"/>
</dbReference>
<dbReference type="OrthoDB" id="4543053at2"/>
<name>A0A511MTB0_9NOCA</name>
<dbReference type="PANTHER" id="PTHR12526:SF510">
    <property type="entry name" value="D-INOSITOL 3-PHOSPHATE GLYCOSYLTRANSFERASE"/>
    <property type="match status" value="1"/>
</dbReference>
<sequence>MRILLIGPTGGEGSLPPYLNVLTTGLREHGAQVDRLGSPGIPYAPAQSAFWPADRIIETAERLLATVDLNAYDVLSIHYGNLEIEQLLPCLWTRQNRPPAIYHVHCLDWTLFTTHVPNQTLRALVDNAIDTMDGFVFFGDYGRTQLARQYHFAVPSTVSWLPTTIPPHTRTTTRTAWWPAAAPTEPRPVASFYGYAAPWKDLAGLIRACKRTRHPCTVLVAGPLWDDPHQAGTDLSREIHTGQSHGATEVVAVPTYLEPADRLALVQRTSFGVFPYREQPTFQGSGAIADYLAHGIPVLATDIANMAELIGDAGQIVHPGDDIALGHAIDRLSCDTKHRNKLSCNAHRRSNLFSASHHAAQCLQLYDKVIADRTRSI</sequence>
<evidence type="ECO:0000256" key="1">
    <source>
        <dbReference type="ARBA" id="ARBA00022676"/>
    </source>
</evidence>
<dbReference type="Pfam" id="PF13692">
    <property type="entry name" value="Glyco_trans_1_4"/>
    <property type="match status" value="1"/>
</dbReference>
<dbReference type="Gene3D" id="3.40.50.2000">
    <property type="entry name" value="Glycogen Phosphorylase B"/>
    <property type="match status" value="2"/>
</dbReference>
<keyword evidence="4" id="KW-1185">Reference proteome</keyword>
<dbReference type="AlphaFoldDB" id="A0A511MTB0"/>
<evidence type="ECO:0000313" key="3">
    <source>
        <dbReference type="EMBL" id="GEM43819.1"/>
    </source>
</evidence>